<dbReference type="AlphaFoldDB" id="A0A1B2HNA2"/>
<dbReference type="KEGG" id="led:BBK82_27125"/>
<accession>A0A1B2HNA2</accession>
<evidence type="ECO:0000313" key="3">
    <source>
        <dbReference type="Proteomes" id="UP000093053"/>
    </source>
</evidence>
<feature type="transmembrane region" description="Helical" evidence="1">
    <location>
        <begin position="155"/>
        <end position="175"/>
    </location>
</feature>
<organism evidence="2 3">
    <name type="scientific">Lentzea guizhouensis</name>
    <dbReference type="NCBI Taxonomy" id="1586287"/>
    <lineage>
        <taxon>Bacteria</taxon>
        <taxon>Bacillati</taxon>
        <taxon>Actinomycetota</taxon>
        <taxon>Actinomycetes</taxon>
        <taxon>Pseudonocardiales</taxon>
        <taxon>Pseudonocardiaceae</taxon>
        <taxon>Lentzea</taxon>
    </lineage>
</organism>
<proteinExistence type="predicted"/>
<sequence>MVGQSVQAGTIYGGVHYHVSPPPPQPYVTPYVPVHRRSQVWPVVGRWFIALLPLILCTATVGGAVDGAAAGAHIAVRVLLDLIVLAFGVPLLIVWSAVSGRGFGPLLQLVLEKVTPAPLAESSARVLWAVTAGAGFVGLFGFVREALEADQQSPGANGALLFFAMLTALAGRRLVVRHRR</sequence>
<dbReference type="Proteomes" id="UP000093053">
    <property type="component" value="Chromosome"/>
</dbReference>
<keyword evidence="1" id="KW-0472">Membrane</keyword>
<gene>
    <name evidence="2" type="ORF">BBK82_27125</name>
</gene>
<feature type="transmembrane region" description="Helical" evidence="1">
    <location>
        <begin position="78"/>
        <end position="98"/>
    </location>
</feature>
<feature type="transmembrane region" description="Helical" evidence="1">
    <location>
        <begin position="47"/>
        <end position="66"/>
    </location>
</feature>
<dbReference type="STRING" id="1586287.BBK82_27125"/>
<protein>
    <submittedName>
        <fullName evidence="2">Uncharacterized protein</fullName>
    </submittedName>
</protein>
<keyword evidence="3" id="KW-1185">Reference proteome</keyword>
<reference evidence="2 3" key="1">
    <citation type="submission" date="2016-07" db="EMBL/GenBank/DDBJ databases">
        <title>Complete genome sequence of the Lentzea guizhouensis DHS C013.</title>
        <authorList>
            <person name="Cao C."/>
        </authorList>
    </citation>
    <scope>NUCLEOTIDE SEQUENCE [LARGE SCALE GENOMIC DNA]</scope>
    <source>
        <strain evidence="2 3">DHS C013</strain>
    </source>
</reference>
<name>A0A1B2HNA2_9PSEU</name>
<keyword evidence="1" id="KW-1133">Transmembrane helix</keyword>
<evidence type="ECO:0000313" key="2">
    <source>
        <dbReference type="EMBL" id="ANZ39199.1"/>
    </source>
</evidence>
<dbReference type="EMBL" id="CP016793">
    <property type="protein sequence ID" value="ANZ39199.1"/>
    <property type="molecule type" value="Genomic_DNA"/>
</dbReference>
<feature type="transmembrane region" description="Helical" evidence="1">
    <location>
        <begin position="126"/>
        <end position="143"/>
    </location>
</feature>
<keyword evidence="1" id="KW-0812">Transmembrane</keyword>
<evidence type="ECO:0000256" key="1">
    <source>
        <dbReference type="SAM" id="Phobius"/>
    </source>
</evidence>